<dbReference type="InterPro" id="IPR020806">
    <property type="entry name" value="PKS_PP-bd"/>
</dbReference>
<dbReference type="Pfam" id="PF00668">
    <property type="entry name" value="Condensation"/>
    <property type="match status" value="1"/>
</dbReference>
<keyword evidence="7" id="KW-1185">Reference proteome</keyword>
<dbReference type="CDD" id="cd19531">
    <property type="entry name" value="LCL_NRPS-like"/>
    <property type="match status" value="1"/>
</dbReference>
<feature type="region of interest" description="Disordered" evidence="4">
    <location>
        <begin position="1186"/>
        <end position="1210"/>
    </location>
</feature>
<dbReference type="InterPro" id="IPR045851">
    <property type="entry name" value="AMP-bd_C_sf"/>
</dbReference>
<dbReference type="InterPro" id="IPR010071">
    <property type="entry name" value="AA_adenyl_dom"/>
</dbReference>
<dbReference type="Gene3D" id="3.30.559.10">
    <property type="entry name" value="Chloramphenicol acetyltransferase-like domain"/>
    <property type="match status" value="1"/>
</dbReference>
<protein>
    <submittedName>
        <fullName evidence="6">Amino acid adenylation domain-containing protein</fullName>
    </submittedName>
</protein>
<dbReference type="Proteomes" id="UP001589710">
    <property type="component" value="Unassembled WGS sequence"/>
</dbReference>
<dbReference type="SMART" id="SM00823">
    <property type="entry name" value="PKS_PP"/>
    <property type="match status" value="1"/>
</dbReference>
<dbReference type="SUPFAM" id="SSF52777">
    <property type="entry name" value="CoA-dependent acyltransferases"/>
    <property type="match status" value="2"/>
</dbReference>
<keyword evidence="3" id="KW-0597">Phosphoprotein</keyword>
<evidence type="ECO:0000313" key="7">
    <source>
        <dbReference type="Proteomes" id="UP001589710"/>
    </source>
</evidence>
<proteinExistence type="predicted"/>
<dbReference type="SUPFAM" id="SSF56801">
    <property type="entry name" value="Acetyl-CoA synthetase-like"/>
    <property type="match status" value="2"/>
</dbReference>
<dbReference type="Pfam" id="PF00501">
    <property type="entry name" value="AMP-binding"/>
    <property type="match status" value="2"/>
</dbReference>
<dbReference type="Gene3D" id="3.30.559.30">
    <property type="entry name" value="Nonribosomal peptide synthetase, condensation domain"/>
    <property type="match status" value="1"/>
</dbReference>
<dbReference type="EMBL" id="JBHMCG010000156">
    <property type="protein sequence ID" value="MFB9577800.1"/>
    <property type="molecule type" value="Genomic_DNA"/>
</dbReference>
<feature type="domain" description="Carrier" evidence="5">
    <location>
        <begin position="525"/>
        <end position="602"/>
    </location>
</feature>
<dbReference type="PANTHER" id="PTHR45527">
    <property type="entry name" value="NONRIBOSOMAL PEPTIDE SYNTHETASE"/>
    <property type="match status" value="1"/>
</dbReference>
<evidence type="ECO:0000259" key="5">
    <source>
        <dbReference type="PROSITE" id="PS50075"/>
    </source>
</evidence>
<keyword evidence="2" id="KW-0596">Phosphopantetheine</keyword>
<dbReference type="InterPro" id="IPR000873">
    <property type="entry name" value="AMP-dep_synth/lig_dom"/>
</dbReference>
<evidence type="ECO:0000313" key="6">
    <source>
        <dbReference type="EMBL" id="MFB9577800.1"/>
    </source>
</evidence>
<organism evidence="6 7">
    <name type="scientific">Streptomyces yanii</name>
    <dbReference type="NCBI Taxonomy" id="78510"/>
    <lineage>
        <taxon>Bacteria</taxon>
        <taxon>Bacillati</taxon>
        <taxon>Actinomycetota</taxon>
        <taxon>Actinomycetes</taxon>
        <taxon>Kitasatosporales</taxon>
        <taxon>Streptomycetaceae</taxon>
        <taxon>Streptomyces</taxon>
    </lineage>
</organism>
<comment type="cofactor">
    <cofactor evidence="1">
        <name>pantetheine 4'-phosphate</name>
        <dbReference type="ChEBI" id="CHEBI:47942"/>
    </cofactor>
</comment>
<evidence type="ECO:0000256" key="4">
    <source>
        <dbReference type="SAM" id="MobiDB-lite"/>
    </source>
</evidence>
<dbReference type="InterPro" id="IPR020845">
    <property type="entry name" value="AMP-binding_CS"/>
</dbReference>
<dbReference type="RefSeq" id="WP_386144906.1">
    <property type="nucleotide sequence ID" value="NZ_JBHMCG010000156.1"/>
</dbReference>
<evidence type="ECO:0000256" key="1">
    <source>
        <dbReference type="ARBA" id="ARBA00001957"/>
    </source>
</evidence>
<dbReference type="Pfam" id="PF00550">
    <property type="entry name" value="PP-binding"/>
    <property type="match status" value="1"/>
</dbReference>
<dbReference type="Pfam" id="PF13193">
    <property type="entry name" value="AMP-binding_C"/>
    <property type="match status" value="1"/>
</dbReference>
<comment type="caution">
    <text evidence="6">The sequence shown here is derived from an EMBL/GenBank/DDBJ whole genome shotgun (WGS) entry which is preliminary data.</text>
</comment>
<evidence type="ECO:0000256" key="3">
    <source>
        <dbReference type="ARBA" id="ARBA00022553"/>
    </source>
</evidence>
<dbReference type="Gene3D" id="1.10.1200.10">
    <property type="entry name" value="ACP-like"/>
    <property type="match status" value="1"/>
</dbReference>
<dbReference type="Gene3D" id="3.30.300.30">
    <property type="match status" value="1"/>
</dbReference>
<dbReference type="InterPro" id="IPR023213">
    <property type="entry name" value="CAT-like_dom_sf"/>
</dbReference>
<dbReference type="InterPro" id="IPR025110">
    <property type="entry name" value="AMP-bd_C"/>
</dbReference>
<dbReference type="Gene3D" id="3.40.50.980">
    <property type="match status" value="4"/>
</dbReference>
<dbReference type="CDD" id="cd05930">
    <property type="entry name" value="A_NRPS"/>
    <property type="match status" value="1"/>
</dbReference>
<reference evidence="6 7" key="1">
    <citation type="submission" date="2024-09" db="EMBL/GenBank/DDBJ databases">
        <authorList>
            <person name="Sun Q."/>
            <person name="Mori K."/>
        </authorList>
    </citation>
    <scope>NUCLEOTIDE SEQUENCE [LARGE SCALE GENOMIC DNA]</scope>
    <source>
        <strain evidence="6 7">JCM 3331</strain>
    </source>
</reference>
<gene>
    <name evidence="6" type="ORF">ACFFTL_37375</name>
</gene>
<dbReference type="InterPro" id="IPR036736">
    <property type="entry name" value="ACP-like_sf"/>
</dbReference>
<dbReference type="InterPro" id="IPR009081">
    <property type="entry name" value="PP-bd_ACP"/>
</dbReference>
<dbReference type="InterPro" id="IPR001242">
    <property type="entry name" value="Condensation_dom"/>
</dbReference>
<accession>A0ABV5RIV6</accession>
<feature type="non-terminal residue" evidence="6">
    <location>
        <position position="1270"/>
    </location>
</feature>
<sequence>MESQMWPRTSETDRSGTELLPARFELQAARTPDALAVLSGRDRLGYAELDRRSNRLAHALRDRGVGPEDLVAVCLPRGIGLVVALLAVWKAGAAYVPLDPGHPRARLEWVLDDTAARVVITDGPTARGALRDLPVAALCLDEERDRIAAQPATALPGPVSPAAAAYVIYTSGSTGRPKGVLVDHAGIANRVGWTVRRHGIGPDDRILQKTTMSFDAAGWEIFAPLTAGGTVVMAPEGAERDPALLLRAVAEQRITVLQVVPSVLRLLADEDGWAHCTELRLLFCAGEPLHADLCRRLPDRIRTGIWNTYGPTECSIDVTAHPVHPDREQGPVPIGRPIDSMRVLVLDTAGTPVPVGVPGELYAGGPGVARGYLGRPGATAASFVPDPYGAAGERLYRTGDRARWRSDGVLEYVGRVDHQVKINGTRVEPGEAEAALAAHPGLSGAVVTPFKAHDDTARLAAYVVPRAEPVPAAELRAFLRGSLTEALIPSVYVTVDAFPLNASGKVDRSALPDPGTVDDGPTAVGPRTDDERLVARVWAELLGTGKDTVGAHDDFFRLGGTSLHMTRLLGRLTAATGRRIELRDLFTATTVAEQAQLLDRGAPTDDAATVTAVGRDASLPLSFAQERIWFLDRMNPASAEWVTPVLLRLPAATAPEAVRTALRALADRHEILRTRYVSEHGEPRQRADAHSAVDFQVLDAGPEGPAPHLAAQLAQGFDLEQGPVWRARLIRTPGEEDLLVLTIHHIASDGWSSVLLENDLRALCLTSEAEHLPELPLQYADFAVRQREQSGDEESARQLAHWREALDGLSPLDLPTARPRPAERDISGSVVGFHVPHGVTKQALALGQHHGATPFMTLLTAFSALLSRYTGSEDIAVGTPVSGRTRPESAGVAGCFLNNLVLRCDLGGDPTFTAVLERIRDTVLTAFAHQDLPFERLVDAFGDRDRSRTPLYQAAFDLLDEGQTGSALSDSDLALLGDSWRTAKTDLTLFVHLEPGGGARCQIEYATALFERGWVENLAAGFVRLLDALASTPSGRISQAPLLGAAEQALVVPAAADDAGQARTMHEVFAEQAAATPGAVAVVAGDTELTYGALNARANRLAHRLRALGAGPEALVGVCLERGPELVPALLGVLKSGAAYVPLDPAHPLDRWEFILGDTAASLVVTTSEFAERLGRIHSGTLIVLDEDTPQERGEADAEPPNPAPLPAGPDSTAYVIYTSGSTGRPKGVCVSHTQVWRLHAIARRHYAFGADDVWPLFHSYAFDVSVWEL</sequence>
<dbReference type="NCBIfam" id="TIGR01733">
    <property type="entry name" value="AA-adenyl-dom"/>
    <property type="match status" value="1"/>
</dbReference>
<name>A0ABV5RIV6_9ACTN</name>
<dbReference type="PROSITE" id="PS00455">
    <property type="entry name" value="AMP_BINDING"/>
    <property type="match status" value="2"/>
</dbReference>
<dbReference type="PROSITE" id="PS50075">
    <property type="entry name" value="CARRIER"/>
    <property type="match status" value="1"/>
</dbReference>
<dbReference type="PANTHER" id="PTHR45527:SF1">
    <property type="entry name" value="FATTY ACID SYNTHASE"/>
    <property type="match status" value="1"/>
</dbReference>
<dbReference type="Gene3D" id="2.30.38.10">
    <property type="entry name" value="Luciferase, Domain 3"/>
    <property type="match status" value="1"/>
</dbReference>
<evidence type="ECO:0000256" key="2">
    <source>
        <dbReference type="ARBA" id="ARBA00022450"/>
    </source>
</evidence>
<dbReference type="SUPFAM" id="SSF47336">
    <property type="entry name" value="ACP-like"/>
    <property type="match status" value="1"/>
</dbReference>